<keyword evidence="4" id="KW-1185">Reference proteome</keyword>
<evidence type="ECO:0000313" key="4">
    <source>
        <dbReference type="Proteomes" id="UP000765509"/>
    </source>
</evidence>
<dbReference type="AlphaFoldDB" id="A0A9Q3CW74"/>
<organism evidence="3 4">
    <name type="scientific">Austropuccinia psidii MF-1</name>
    <dbReference type="NCBI Taxonomy" id="1389203"/>
    <lineage>
        <taxon>Eukaryota</taxon>
        <taxon>Fungi</taxon>
        <taxon>Dikarya</taxon>
        <taxon>Basidiomycota</taxon>
        <taxon>Pucciniomycotina</taxon>
        <taxon>Pucciniomycetes</taxon>
        <taxon>Pucciniales</taxon>
        <taxon>Sphaerophragmiaceae</taxon>
        <taxon>Austropuccinia</taxon>
    </lineage>
</organism>
<dbReference type="InterPro" id="IPR011990">
    <property type="entry name" value="TPR-like_helical_dom_sf"/>
</dbReference>
<protein>
    <submittedName>
        <fullName evidence="3">Uncharacterized protein</fullName>
    </submittedName>
</protein>
<accession>A0A9Q3CW74</accession>
<dbReference type="OrthoDB" id="5588846at2759"/>
<feature type="region of interest" description="Disordered" evidence="2">
    <location>
        <begin position="76"/>
        <end position="102"/>
    </location>
</feature>
<evidence type="ECO:0000313" key="3">
    <source>
        <dbReference type="EMBL" id="MBW0491989.1"/>
    </source>
</evidence>
<comment type="caution">
    <text evidence="3">The sequence shown here is derived from an EMBL/GenBank/DDBJ whole genome shotgun (WGS) entry which is preliminary data.</text>
</comment>
<dbReference type="PANTHER" id="PTHR47447">
    <property type="entry name" value="OS03G0856100 PROTEIN"/>
    <property type="match status" value="1"/>
</dbReference>
<evidence type="ECO:0000256" key="1">
    <source>
        <dbReference type="ARBA" id="ARBA00022737"/>
    </source>
</evidence>
<proteinExistence type="predicted"/>
<dbReference type="PANTHER" id="PTHR47447:SF17">
    <property type="entry name" value="OS12G0638900 PROTEIN"/>
    <property type="match status" value="1"/>
</dbReference>
<name>A0A9Q3CW74_9BASI</name>
<dbReference type="Gene3D" id="1.25.40.10">
    <property type="entry name" value="Tetratricopeptide repeat domain"/>
    <property type="match status" value="1"/>
</dbReference>
<dbReference type="Proteomes" id="UP000765509">
    <property type="component" value="Unassembled WGS sequence"/>
</dbReference>
<dbReference type="EMBL" id="AVOT02011362">
    <property type="protein sequence ID" value="MBW0491989.1"/>
    <property type="molecule type" value="Genomic_DNA"/>
</dbReference>
<sequence>MIFVGLNSRISSFVNYRFRSSCHPRIISRNLSSSSNLNRHCLRTHSLVSAPSSRRFTSSYLSSSVDLHYQSHSPLVSSKIPLEPSNDHPTPQKNPISSSEIDINSSSEIDLNSSSEIDLNSSSEVDLNSFYDILMKLNQINTTPPIQSSKPPNSSDSILRPNELFTLLKLNNQNFVDQTNRKVLLNKIEAIQVISSSGLSSQDQRMKESTIEILKTDSPWISLLQSTAHDEDLQDLVKILKLVKNFDQKPNWVLAQTLFSLETDQTLKKASSMKKALMKAAELINISSSDLTHQSKVYNLLYQTSQTSIKAFEAADNYVRQLEKAAKPPSPDVYLQLFNFISHTSMRRSTSIDLFDRIRLLAHPNPPLSIWNALLKALASGASTEPERSMDLFLDLKTNGHNPTVETYNHLIRSMIRARRPAKGTSQRKTQQEKWYFNALRLLKQMIDHDSLRPNLTTFSVLLEGAKRLGDLARAKWTYGLFLKQLQIEQQKPLTIGSELAWVHVQAATSLLQTYASFSPTVKYLLSKSTQGLVKSPLSDPTFFQTLPQTTSEVISEADLIINQFINHSQPINFLPQPACRSDQRKLSFLLTSYLSAYSSHTTIDQLYSRYNAYTSSMKNCNGHGAIRMSWTYLIMLERCEHARSAQKAGLIAREVFTEWELNQDLIKSFELVQSVESRLVSQIWASWIRLQAKYGGAQEAMKEIEKFVKKYPASNRSEEFESKPVLLFQHLELVYHKLKLEEDLSGMRRFKSIIKKYKSFRREAYDQIELQRKQERQRGFQRKWHDVNR</sequence>
<evidence type="ECO:0000256" key="2">
    <source>
        <dbReference type="SAM" id="MobiDB-lite"/>
    </source>
</evidence>
<gene>
    <name evidence="3" type="ORF">O181_031704</name>
</gene>
<reference evidence="3" key="1">
    <citation type="submission" date="2021-03" db="EMBL/GenBank/DDBJ databases">
        <title>Draft genome sequence of rust myrtle Austropuccinia psidii MF-1, a brazilian biotype.</title>
        <authorList>
            <person name="Quecine M.C."/>
            <person name="Pachon D.M.R."/>
            <person name="Bonatelli M.L."/>
            <person name="Correr F.H."/>
            <person name="Franceschini L.M."/>
            <person name="Leite T.F."/>
            <person name="Margarido G.R.A."/>
            <person name="Almeida C.A."/>
            <person name="Ferrarezi J.A."/>
            <person name="Labate C.A."/>
        </authorList>
    </citation>
    <scope>NUCLEOTIDE SEQUENCE</scope>
    <source>
        <strain evidence="3">MF-1</strain>
    </source>
</reference>
<keyword evidence="1" id="KW-0677">Repeat</keyword>